<protein>
    <submittedName>
        <fullName evidence="1">Uncharacterized protein</fullName>
    </submittedName>
</protein>
<dbReference type="EMBL" id="MZ089798">
    <property type="protein sequence ID" value="QXN75258.1"/>
    <property type="molecule type" value="Genomic_DNA"/>
</dbReference>
<evidence type="ECO:0000313" key="1">
    <source>
        <dbReference type="EMBL" id="QXN75258.1"/>
    </source>
</evidence>
<proteinExistence type="predicted"/>
<name>A0A8F5MJD2_9VIRU</name>
<sequence>MIPKTWKALALDVVKYALGALAAFLTSIL</sequence>
<organism evidence="1">
    <name type="scientific">Microvirus mar52</name>
    <dbReference type="NCBI Taxonomy" id="2851188"/>
    <lineage>
        <taxon>Viruses</taxon>
        <taxon>Monodnaviria</taxon>
        <taxon>Sangervirae</taxon>
        <taxon>Phixviricota</taxon>
        <taxon>Malgrandaviricetes</taxon>
        <taxon>Petitvirales</taxon>
        <taxon>Microviridae</taxon>
    </lineage>
</organism>
<reference evidence="1" key="1">
    <citation type="submission" date="2021-04" db="EMBL/GenBank/DDBJ databases">
        <title>Genomes of microviruses identified in yellow-bellied marmot fecal samples.</title>
        <authorList>
            <person name="Varsani A."/>
            <person name="Kraberger S."/>
            <person name="Chatterjee A."/>
            <person name="Richet C."/>
            <person name="Fontenele R.S."/>
            <person name="Schmidlin K."/>
            <person name="Blumstein D.T."/>
        </authorList>
    </citation>
    <scope>NUCLEOTIDE SEQUENCE</scope>
    <source>
        <strain evidence="1">Mar52</strain>
    </source>
</reference>
<accession>A0A8F5MJD2</accession>